<name>A0A450ZS98_9GAMM</name>
<evidence type="ECO:0000313" key="1">
    <source>
        <dbReference type="EMBL" id="VFK56653.1"/>
    </source>
</evidence>
<proteinExistence type="predicted"/>
<protein>
    <submittedName>
        <fullName evidence="1">Uncharacterized protein</fullName>
    </submittedName>
</protein>
<sequence>MAHGWVDFSFRDIEGDAFEEGFPLGGGRGMEILRMPCGCFGNPAT</sequence>
<dbReference type="AlphaFoldDB" id="A0A450ZS98"/>
<accession>A0A450ZS98</accession>
<gene>
    <name evidence="1" type="ORF">BECKTC1821F_GA0114240_101137</name>
</gene>
<dbReference type="EMBL" id="CAADFW010000011">
    <property type="protein sequence ID" value="VFK56653.1"/>
    <property type="molecule type" value="Genomic_DNA"/>
</dbReference>
<reference evidence="1" key="1">
    <citation type="submission" date="2019-02" db="EMBL/GenBank/DDBJ databases">
        <authorList>
            <person name="Gruber-Vodicka R. H."/>
            <person name="Seah K. B. B."/>
        </authorList>
    </citation>
    <scope>NUCLEOTIDE SEQUENCE</scope>
    <source>
        <strain evidence="1">BECK_BZ126</strain>
    </source>
</reference>
<organism evidence="1">
    <name type="scientific">Candidatus Kentrum sp. TC</name>
    <dbReference type="NCBI Taxonomy" id="2126339"/>
    <lineage>
        <taxon>Bacteria</taxon>
        <taxon>Pseudomonadati</taxon>
        <taxon>Pseudomonadota</taxon>
        <taxon>Gammaproteobacteria</taxon>
        <taxon>Candidatus Kentrum</taxon>
    </lineage>
</organism>